<feature type="transmembrane region" description="Helical" evidence="1">
    <location>
        <begin position="44"/>
        <end position="63"/>
    </location>
</feature>
<keyword evidence="1" id="KW-0472">Membrane</keyword>
<proteinExistence type="predicted"/>
<gene>
    <name evidence="2" type="ORF">D0862_01508</name>
</gene>
<comment type="caution">
    <text evidence="2">The sequence shown here is derived from an EMBL/GenBank/DDBJ whole genome shotgun (WGS) entry which is preliminary data.</text>
</comment>
<evidence type="ECO:0000313" key="3">
    <source>
        <dbReference type="Proteomes" id="UP000281468"/>
    </source>
</evidence>
<dbReference type="Proteomes" id="UP000281468">
    <property type="component" value="Unassembled WGS sequence"/>
</dbReference>
<evidence type="ECO:0000313" key="2">
    <source>
        <dbReference type="EMBL" id="RMZ15759.1"/>
    </source>
</evidence>
<reference evidence="2 3" key="1">
    <citation type="journal article" date="2018" name="BMC Genomics">
        <title>Genomic evidence for intraspecific hybridization in a clonal and extremely halotolerant yeast.</title>
        <authorList>
            <person name="Gostincar C."/>
            <person name="Stajich J.E."/>
            <person name="Zupancic J."/>
            <person name="Zalar P."/>
            <person name="Gunde-Cimerman N."/>
        </authorList>
    </citation>
    <scope>NUCLEOTIDE SEQUENCE [LARGE SCALE GENOMIC DNA]</scope>
    <source>
        <strain evidence="2 3">EXF-171</strain>
    </source>
</reference>
<dbReference type="AlphaFoldDB" id="A0A3M7HR57"/>
<keyword evidence="1" id="KW-0812">Transmembrane</keyword>
<accession>A0A3M7HR57</accession>
<protein>
    <submittedName>
        <fullName evidence="2">Uncharacterized protein</fullName>
    </submittedName>
</protein>
<organism evidence="2 3">
    <name type="scientific">Hortaea werneckii</name>
    <name type="common">Black yeast</name>
    <name type="synonym">Cladosporium werneckii</name>
    <dbReference type="NCBI Taxonomy" id="91943"/>
    <lineage>
        <taxon>Eukaryota</taxon>
        <taxon>Fungi</taxon>
        <taxon>Dikarya</taxon>
        <taxon>Ascomycota</taxon>
        <taxon>Pezizomycotina</taxon>
        <taxon>Dothideomycetes</taxon>
        <taxon>Dothideomycetidae</taxon>
        <taxon>Mycosphaerellales</taxon>
        <taxon>Teratosphaeriaceae</taxon>
        <taxon>Hortaea</taxon>
    </lineage>
</organism>
<evidence type="ECO:0000256" key="1">
    <source>
        <dbReference type="SAM" id="Phobius"/>
    </source>
</evidence>
<name>A0A3M7HR57_HORWE</name>
<sequence>MDSLSLSPDIPSSARLAYSMDRATGLPNSPRHGQDFSVRSSESLWRHFITLLLLLLGPLRILLDTVLAYRSVYTLSVHDPGRSSSLENVQSSAPHHQVIGVIKAEQYTWDSYHMDKRTLGQG</sequence>
<keyword evidence="1" id="KW-1133">Transmembrane helix</keyword>
<dbReference type="EMBL" id="QWIQ01000024">
    <property type="protein sequence ID" value="RMZ15759.1"/>
    <property type="molecule type" value="Genomic_DNA"/>
</dbReference>